<evidence type="ECO:0000313" key="11">
    <source>
        <dbReference type="EMBL" id="GMT26198.1"/>
    </source>
</evidence>
<dbReference type="GO" id="GO:0000981">
    <property type="term" value="F:DNA-binding transcription factor activity, RNA polymerase II-specific"/>
    <property type="evidence" value="ECO:0007669"/>
    <property type="project" value="InterPro"/>
</dbReference>
<dbReference type="GO" id="GO:0030154">
    <property type="term" value="P:cell differentiation"/>
    <property type="evidence" value="ECO:0007669"/>
    <property type="project" value="UniProtKB-ARBA"/>
</dbReference>
<comment type="subcellular location">
    <subcellularLocation>
        <location evidence="1 7 8">Nucleus</location>
    </subcellularLocation>
</comment>
<evidence type="ECO:0000256" key="5">
    <source>
        <dbReference type="ARBA" id="ARBA00023155"/>
    </source>
</evidence>
<feature type="non-terminal residue" evidence="11">
    <location>
        <position position="287"/>
    </location>
</feature>
<evidence type="ECO:0000256" key="7">
    <source>
        <dbReference type="PROSITE-ProRule" id="PRU00108"/>
    </source>
</evidence>
<feature type="region of interest" description="Disordered" evidence="9">
    <location>
        <begin position="195"/>
        <end position="221"/>
    </location>
</feature>
<gene>
    <name evidence="11" type="ORF">PFISCL1PPCAC_17495</name>
</gene>
<dbReference type="SUPFAM" id="SSF46689">
    <property type="entry name" value="Homeodomain-like"/>
    <property type="match status" value="1"/>
</dbReference>
<evidence type="ECO:0000256" key="6">
    <source>
        <dbReference type="ARBA" id="ARBA00023242"/>
    </source>
</evidence>
<sequence length="287" mass="32503">SAAMQAYQFQPVVPTNTFRTTALNEDEITTIAETLFVEGLAHGRVDQMIRFLDWLPSQFHYLESILKAKAIVLYCTQNWTALYQLLRGHKFSPHNHGVLQDLWLRAHYTEASKTKEKALGAVCKYRIRKKNPFPATIWDGDETNYCFKAKSRSVLREAYRKAQYPSGEVKTKLASQTELTVTQVSNWFKNKRQRDRASGILDRNSKGDSDDSASDCGDMKPVKEEQNTNFASAPNSLSSSPGGPLFGCQNNLNLAFTPFDPSQVEMCNPFYYPYATFGQYAACDMLQ</sequence>
<evidence type="ECO:0000313" key="12">
    <source>
        <dbReference type="Proteomes" id="UP001432322"/>
    </source>
</evidence>
<keyword evidence="4 7" id="KW-0238">DNA-binding</keyword>
<dbReference type="FunFam" id="1.10.10.60:FF:000046">
    <property type="entry name" value="SIX homeobox 3"/>
    <property type="match status" value="1"/>
</dbReference>
<dbReference type="Pfam" id="PF00046">
    <property type="entry name" value="Homeodomain"/>
    <property type="match status" value="1"/>
</dbReference>
<dbReference type="PANTHER" id="PTHR10390">
    <property type="entry name" value="HOMEOBOX PROTEIN SIX"/>
    <property type="match status" value="1"/>
</dbReference>
<dbReference type="EMBL" id="BTSY01000004">
    <property type="protein sequence ID" value="GMT26198.1"/>
    <property type="molecule type" value="Genomic_DNA"/>
</dbReference>
<evidence type="ECO:0000256" key="3">
    <source>
        <dbReference type="ARBA" id="ARBA00022473"/>
    </source>
</evidence>
<evidence type="ECO:0000256" key="1">
    <source>
        <dbReference type="ARBA" id="ARBA00004123"/>
    </source>
</evidence>
<evidence type="ECO:0000256" key="9">
    <source>
        <dbReference type="SAM" id="MobiDB-lite"/>
    </source>
</evidence>
<evidence type="ECO:0000256" key="4">
    <source>
        <dbReference type="ARBA" id="ARBA00023125"/>
    </source>
</evidence>
<dbReference type="PROSITE" id="PS00027">
    <property type="entry name" value="HOMEOBOX_1"/>
    <property type="match status" value="1"/>
</dbReference>
<dbReference type="PANTHER" id="PTHR10390:SF61">
    <property type="entry name" value="HOMEOBOX PROTEIN SIX2"/>
    <property type="match status" value="1"/>
</dbReference>
<dbReference type="PROSITE" id="PS50071">
    <property type="entry name" value="HOMEOBOX_2"/>
    <property type="match status" value="1"/>
</dbReference>
<organism evidence="11 12">
    <name type="scientific">Pristionchus fissidentatus</name>
    <dbReference type="NCBI Taxonomy" id="1538716"/>
    <lineage>
        <taxon>Eukaryota</taxon>
        <taxon>Metazoa</taxon>
        <taxon>Ecdysozoa</taxon>
        <taxon>Nematoda</taxon>
        <taxon>Chromadorea</taxon>
        <taxon>Rhabditida</taxon>
        <taxon>Rhabditina</taxon>
        <taxon>Diplogasteromorpha</taxon>
        <taxon>Diplogasteroidea</taxon>
        <taxon>Neodiplogasteridae</taxon>
        <taxon>Pristionchus</taxon>
    </lineage>
</organism>
<evidence type="ECO:0000259" key="10">
    <source>
        <dbReference type="PROSITE" id="PS50071"/>
    </source>
</evidence>
<comment type="similarity">
    <text evidence="2">Belongs to the SIX/Sine oculis homeobox family.</text>
</comment>
<dbReference type="GO" id="GO:0009653">
    <property type="term" value="P:anatomical structure morphogenesis"/>
    <property type="evidence" value="ECO:0007669"/>
    <property type="project" value="UniProtKB-ARBA"/>
</dbReference>
<dbReference type="InterPro" id="IPR031701">
    <property type="entry name" value="SIX1_SD"/>
</dbReference>
<protein>
    <recommendedName>
        <fullName evidence="10">Homeobox domain-containing protein</fullName>
    </recommendedName>
</protein>
<dbReference type="InterPro" id="IPR017970">
    <property type="entry name" value="Homeobox_CS"/>
</dbReference>
<feature type="domain" description="Homeobox" evidence="10">
    <location>
        <begin position="138"/>
        <end position="198"/>
    </location>
</feature>
<proteinExistence type="inferred from homology"/>
<feature type="DNA-binding region" description="Homeobox" evidence="7">
    <location>
        <begin position="140"/>
        <end position="199"/>
    </location>
</feature>
<dbReference type="GO" id="GO:0005667">
    <property type="term" value="C:transcription regulator complex"/>
    <property type="evidence" value="ECO:0007669"/>
    <property type="project" value="TreeGrafter"/>
</dbReference>
<dbReference type="GO" id="GO:0000978">
    <property type="term" value="F:RNA polymerase II cis-regulatory region sequence-specific DNA binding"/>
    <property type="evidence" value="ECO:0007669"/>
    <property type="project" value="TreeGrafter"/>
</dbReference>
<dbReference type="Pfam" id="PF16878">
    <property type="entry name" value="SIX1_SD"/>
    <property type="match status" value="1"/>
</dbReference>
<name>A0AAV5W639_9BILA</name>
<keyword evidence="6 7" id="KW-0539">Nucleus</keyword>
<keyword evidence="12" id="KW-1185">Reference proteome</keyword>
<reference evidence="11" key="1">
    <citation type="submission" date="2023-10" db="EMBL/GenBank/DDBJ databases">
        <title>Genome assembly of Pristionchus species.</title>
        <authorList>
            <person name="Yoshida K."/>
            <person name="Sommer R.J."/>
        </authorList>
    </citation>
    <scope>NUCLEOTIDE SEQUENCE</scope>
    <source>
        <strain evidence="11">RS5133</strain>
    </source>
</reference>
<dbReference type="Proteomes" id="UP001432322">
    <property type="component" value="Unassembled WGS sequence"/>
</dbReference>
<dbReference type="CDD" id="cd00086">
    <property type="entry name" value="homeodomain"/>
    <property type="match status" value="1"/>
</dbReference>
<dbReference type="InterPro" id="IPR001356">
    <property type="entry name" value="HD"/>
</dbReference>
<comment type="caution">
    <text evidence="11">The sequence shown here is derived from an EMBL/GenBank/DDBJ whole genome shotgun (WGS) entry which is preliminary data.</text>
</comment>
<keyword evidence="5 7" id="KW-0371">Homeobox</keyword>
<accession>A0AAV5W639</accession>
<feature type="non-terminal residue" evidence="11">
    <location>
        <position position="1"/>
    </location>
</feature>
<evidence type="ECO:0000256" key="8">
    <source>
        <dbReference type="RuleBase" id="RU000682"/>
    </source>
</evidence>
<dbReference type="Gene3D" id="1.10.10.60">
    <property type="entry name" value="Homeodomain-like"/>
    <property type="match status" value="1"/>
</dbReference>
<dbReference type="GO" id="GO:0005634">
    <property type="term" value="C:nucleus"/>
    <property type="evidence" value="ECO:0007669"/>
    <property type="project" value="UniProtKB-SubCell"/>
</dbReference>
<dbReference type="AlphaFoldDB" id="A0AAV5W639"/>
<dbReference type="InterPro" id="IPR009057">
    <property type="entry name" value="Homeodomain-like_sf"/>
</dbReference>
<keyword evidence="3" id="KW-0217">Developmental protein</keyword>
<dbReference type="SMART" id="SM00389">
    <property type="entry name" value="HOX"/>
    <property type="match status" value="1"/>
</dbReference>
<evidence type="ECO:0000256" key="2">
    <source>
        <dbReference type="ARBA" id="ARBA00008161"/>
    </source>
</evidence>